<accession>Q1QB13</accession>
<dbReference type="HOGENOM" id="CLU_962680_0_0_6"/>
<name>Q1QB13_PSYCK</name>
<dbReference type="Proteomes" id="UP000002425">
    <property type="component" value="Chromosome"/>
</dbReference>
<proteinExistence type="predicted"/>
<organism evidence="2 3">
    <name type="scientific">Psychrobacter cryohalolentis (strain ATCC BAA-1226 / DSM 17306 / VKM B-2378 / K5)</name>
    <dbReference type="NCBI Taxonomy" id="335284"/>
    <lineage>
        <taxon>Bacteria</taxon>
        <taxon>Pseudomonadati</taxon>
        <taxon>Pseudomonadota</taxon>
        <taxon>Gammaproteobacteria</taxon>
        <taxon>Moraxellales</taxon>
        <taxon>Moraxellaceae</taxon>
        <taxon>Psychrobacter</taxon>
    </lineage>
</organism>
<reference evidence="2" key="1">
    <citation type="submission" date="2006-03" db="EMBL/GenBank/DDBJ databases">
        <title>Complete sequence of chromosome of Psychrobacter cryohalolentis K5.</title>
        <authorList>
            <consortium name="US DOE Joint Genome Institute"/>
            <person name="Copeland A."/>
            <person name="Lucas S."/>
            <person name="Lapidus A."/>
            <person name="Barry K."/>
            <person name="Detter J.C."/>
            <person name="Glavina del Rio T."/>
            <person name="Hammon N."/>
            <person name="Israni S."/>
            <person name="Dalin E."/>
            <person name="Tice H."/>
            <person name="Pitluck S."/>
            <person name="Brettin T."/>
            <person name="Bruce D."/>
            <person name="Han C."/>
            <person name="Tapia R."/>
            <person name="Sims D.R."/>
            <person name="Gilna P."/>
            <person name="Schmutz J."/>
            <person name="Larimer F."/>
            <person name="Land M."/>
            <person name="Hauser L."/>
            <person name="Kyrpides N."/>
            <person name="Kim E."/>
            <person name="Richardson P."/>
        </authorList>
    </citation>
    <scope>NUCLEOTIDE SEQUENCE</scope>
    <source>
        <strain evidence="2">K5</strain>
    </source>
</reference>
<feature type="chain" id="PRO_5004195941" evidence="1">
    <location>
        <begin position="23"/>
        <end position="289"/>
    </location>
</feature>
<sequence length="289" mass="32301">MKKLLLSLALSLSVLSATPAIAAAPAFSVSQMAQVKIKDLSFKEVMRQFYSGQMRPTSVNDEYIESMPNIGLGQVDSNGARIVALMHPMGLYDNAKGEPRYLVTIEKVIVYDESSEYCESCGSKADLYSFKRLNNGQFQLISRTPESVAFYDRWGTMNLQDNDIQKTIQLLGTNLVGSVFKSGYMTLGETNSWWTVLHLPENDFINVYALGDAGSDNDGQDDEDSPLYYNYEGIVKVMPENAAYYPIILTYKGIPPDDPERPNFVNKSFVMKFNPVKKVYETTSSFAAL</sequence>
<keyword evidence="3" id="KW-1185">Reference proteome</keyword>
<evidence type="ECO:0000256" key="1">
    <source>
        <dbReference type="SAM" id="SignalP"/>
    </source>
</evidence>
<evidence type="ECO:0000313" key="2">
    <source>
        <dbReference type="EMBL" id="ABE75140.1"/>
    </source>
</evidence>
<dbReference type="RefSeq" id="WP_011513692.1">
    <property type="nucleotide sequence ID" value="NC_007969.1"/>
</dbReference>
<dbReference type="eggNOG" id="ENOG5034BV1">
    <property type="taxonomic scope" value="Bacteria"/>
</dbReference>
<dbReference type="KEGG" id="pcr:Pcryo_1361"/>
<protein>
    <submittedName>
        <fullName evidence="2">Uncharacterized protein</fullName>
    </submittedName>
</protein>
<evidence type="ECO:0000313" key="3">
    <source>
        <dbReference type="Proteomes" id="UP000002425"/>
    </source>
</evidence>
<feature type="signal peptide" evidence="1">
    <location>
        <begin position="1"/>
        <end position="22"/>
    </location>
</feature>
<gene>
    <name evidence="2" type="ordered locus">Pcryo_1361</name>
</gene>
<keyword evidence="1" id="KW-0732">Signal</keyword>
<dbReference type="EMBL" id="CP000323">
    <property type="protein sequence ID" value="ABE75140.1"/>
    <property type="molecule type" value="Genomic_DNA"/>
</dbReference>
<dbReference type="AlphaFoldDB" id="Q1QB13"/>
<dbReference type="STRING" id="335284.Pcryo_1361"/>